<dbReference type="AlphaFoldDB" id="A0A8J6UBX8"/>
<reference evidence="2" key="1">
    <citation type="journal article" date="2013" name="Int. J. Syst. Evol. Microbiol.">
        <title>Aestuariibaculum suncheonense gen. nov., sp. nov., a marine bacterium of the family Flavobacteriaceae isolated from a tidal flat and emended descriptions of the genera Gaetbulibacter and Tamlana.</title>
        <authorList>
            <person name="Jeong S.H."/>
            <person name="Park M.S."/>
            <person name="Jin H.M."/>
            <person name="Lee K."/>
            <person name="Park W."/>
            <person name="Jeon C.O."/>
        </authorList>
    </citation>
    <scope>NUCLEOTIDE SEQUENCE</scope>
    <source>
        <strain evidence="2">SC17</strain>
    </source>
</reference>
<accession>A0A8J6UBX8</accession>
<reference evidence="2" key="2">
    <citation type="submission" date="2020-09" db="EMBL/GenBank/DDBJ databases">
        <authorList>
            <person name="Wu Z."/>
        </authorList>
    </citation>
    <scope>NUCLEOTIDE SEQUENCE</scope>
    <source>
        <strain evidence="2">SC17</strain>
    </source>
</reference>
<proteinExistence type="predicted"/>
<dbReference type="Proteomes" id="UP000602057">
    <property type="component" value="Unassembled WGS sequence"/>
</dbReference>
<evidence type="ECO:0000313" key="3">
    <source>
        <dbReference type="Proteomes" id="UP000602057"/>
    </source>
</evidence>
<sequence length="478" mass="54343">MFKLRLLILPSVYFITLLTQAQSRINQATSVVEGIEYVKPIDWKRFENNSKTSPQQLLMGKILLNTNKYALSTWWETRGFSETQPDGYLNLKGVSEHYIRPVAVEAEALATSLRLGLYDSAVTGISKTEAEAKTLQLIRSLAHTHISNSENGWGRKWQSALWSGYAGFAAWMMWDQLDKQTQLEILVMIYNECEWIMNDKGLPAIKTYRDLKGEIVSPGDTGAEENAWDSLILSVACAMMPEHPSHNQWMNKMIFLNLNALARPSDLESKKRYHGKLLNAWLVGTNINEDGTIVNHHFIHPDYMTSPFEFNPIMFFELAKQPAPKAVTRHLGLVFEAFTVLDFHVGDSITGGVVKFPGGTIFKADSDDIFYPLGTDWGKGRRMNFVSFNSTVAAYVSDRKTREAATKFELKYGQAALDMQNRFDDRRTYLDKNEDNYPSREAWVANKAATAYIIETLKLLGKPKFTNKAYSRNLDQEI</sequence>
<keyword evidence="1" id="KW-0732">Signal</keyword>
<gene>
    <name evidence="2" type="ORF">ICJ84_10400</name>
</gene>
<keyword evidence="3" id="KW-1185">Reference proteome</keyword>
<name>A0A8J6UBX8_9FLAO</name>
<evidence type="ECO:0000256" key="1">
    <source>
        <dbReference type="SAM" id="SignalP"/>
    </source>
</evidence>
<comment type="caution">
    <text evidence="2">The sequence shown here is derived from an EMBL/GenBank/DDBJ whole genome shotgun (WGS) entry which is preliminary data.</text>
</comment>
<dbReference type="EMBL" id="JACVXC010000003">
    <property type="protein sequence ID" value="MBD0835847.1"/>
    <property type="molecule type" value="Genomic_DNA"/>
</dbReference>
<feature type="signal peptide" evidence="1">
    <location>
        <begin position="1"/>
        <end position="21"/>
    </location>
</feature>
<evidence type="ECO:0000313" key="2">
    <source>
        <dbReference type="EMBL" id="MBD0835847.1"/>
    </source>
</evidence>
<feature type="chain" id="PRO_5035149537" evidence="1">
    <location>
        <begin position="22"/>
        <end position="478"/>
    </location>
</feature>
<dbReference type="RefSeq" id="WP_188216333.1">
    <property type="nucleotide sequence ID" value="NZ_BAABGH010000011.1"/>
</dbReference>
<organism evidence="2 3">
    <name type="scientific">Aestuariibaculum suncheonense</name>
    <dbReference type="NCBI Taxonomy" id="1028745"/>
    <lineage>
        <taxon>Bacteria</taxon>
        <taxon>Pseudomonadati</taxon>
        <taxon>Bacteroidota</taxon>
        <taxon>Flavobacteriia</taxon>
        <taxon>Flavobacteriales</taxon>
        <taxon>Flavobacteriaceae</taxon>
    </lineage>
</organism>
<protein>
    <submittedName>
        <fullName evidence="2">Uncharacterized protein</fullName>
    </submittedName>
</protein>